<feature type="compositionally biased region" description="Basic and acidic residues" evidence="2">
    <location>
        <begin position="721"/>
        <end position="732"/>
    </location>
</feature>
<protein>
    <submittedName>
        <fullName evidence="3">Axonemal dynein light chain, putative</fullName>
    </submittedName>
</protein>
<feature type="region of interest" description="Disordered" evidence="2">
    <location>
        <begin position="548"/>
        <end position="627"/>
    </location>
</feature>
<feature type="region of interest" description="Disordered" evidence="2">
    <location>
        <begin position="1415"/>
        <end position="1434"/>
    </location>
</feature>
<keyword evidence="1" id="KW-0175">Coiled coil</keyword>
<dbReference type="EMBL" id="CP029512">
    <property type="protein sequence ID" value="AYU77159.1"/>
    <property type="molecule type" value="Genomic_DNA"/>
</dbReference>
<feature type="region of interest" description="Disordered" evidence="2">
    <location>
        <begin position="190"/>
        <end position="222"/>
    </location>
</feature>
<feature type="region of interest" description="Disordered" evidence="2">
    <location>
        <begin position="712"/>
        <end position="732"/>
    </location>
</feature>
<dbReference type="VEuPathDB" id="TriTrypDB:LDHU3_13.1020"/>
<evidence type="ECO:0000256" key="1">
    <source>
        <dbReference type="SAM" id="Coils"/>
    </source>
</evidence>
<dbReference type="OrthoDB" id="273694at2759"/>
<feature type="compositionally biased region" description="Low complexity" evidence="2">
    <location>
        <begin position="1062"/>
        <end position="1072"/>
    </location>
</feature>
<evidence type="ECO:0000256" key="2">
    <source>
        <dbReference type="SAM" id="MobiDB-lite"/>
    </source>
</evidence>
<feature type="coiled-coil region" evidence="1">
    <location>
        <begin position="806"/>
        <end position="871"/>
    </location>
</feature>
<accession>A0A3S5H6P1</accession>
<evidence type="ECO:0000313" key="3">
    <source>
        <dbReference type="EMBL" id="AYU77159.1"/>
    </source>
</evidence>
<sequence length="1522" mass="161668">MPQQLPTLLQEQQAQSPPLHVASVMSSMAGRDSTVSFRKESRASVSAASIASARRALLPPRAGISAVVPSPKQRPQHGGNGAAAGPSKEAAPVSRVLVPVVKAVAAATAISSIPLSTPLTRNSVPATASAPSSHLEYVGLGPSLARDSYLPHVQGSHAHDSASTGADVLALQAATTGLFARHIRLNSLPDAAQDDADGDDAGTAVPRGGDNSDAASPIASPTLVGTAPVKSAALLETGVDDRINPFLLNQLIQRSHRRARSTAAAAGKRGAHRIGQLQDWIRKPTFLKTMVASPRLGGDATGIAVDSAAAELRYHELPAIQEASEACYTAAPGNGGTGGGTTSTAATQPDTGALAAAGTKQVFNLIAEYNDDLDAEETPQAFAPGMSSTEHVHIAAAVSANDGALVRQLVGYYCARAEAVSPTRTSTRAAVVEAPTRASMRSYTTLKGKNAKTASGTTGGGADEGGAASSPFPFTSAAPNFSLLDAVMCVSREFVAQRSAAGVPGQSTSALSERRRCLLERLTSLDQTRIPETWWVTSLQYLGRLATTTGTGSSTATSAVTAAEKTQRASSATASMFATPVTENRPSAPPMSRSNRTGRSGGIASPPPVEGDALARPDESGSEAGTGLRNGLKKAAVMQAGPVSSGTLCGSEGQLVLGAVSSHNTIFPAPRPVERSQVYLLAEVLDRMLRDPSHPQWLELLADPQVARYVLGDGDDIEGDDGQRRGSGHDTLDADLWGTPGEQRLFAYTDAATHVLEILDTGLAELVRQVASYCLERGALLDLLRQSTMDIASAHVHILRQVKQQAHADALEAQTLRKEKAQLQQELEAVQKALVELQNTHAELCTRVEPLQRKSDRLDELMARVAAKARRFETFRHDENAALLQVLKESITQSAGAALDNFFKEMHDLQARHSGLEEAATTQLNGVTGDAAGHSNGDGAASPKAAAAVEMPSVAAARSQALEQQQMMEQLYTESHRLLCGLQDMVNATNTLCGRLYDKMILADVSPAAKVATSRWASVARAVGAFERDKRHRQRVCEVFMEYCTSYRHKRSAHADLETGREGSAASSSVSRGGRHTHSYGEAFLVNDNKETRCSDSVEGSEDPLLAHSRPSALLSFTEEATPDEGPRRRNNSTTEGKEGVDIDHAVFAAGGVREKLQHEVVMTGAIITREDLEAMKATDCTVDEVNALFRKDFDMQKYLRGSWQQYVLERQQQEQQSVVAVATTTSGPGGKQTTVESTYMLHLPDVLQMLSDVQATLAEVTVRMNATAKSAVLEAGLQPPLEPPSHPEQPCPLCSRRDRCELERHRRREAMSRIARDLQRKMEAVEAKSRAAFTERDEALGEVRRLKMELQHSATVTPARGPAVIGVQQQQEMQPESLQGHRQQRHTSSQWQAAADSTVTVPSIHHVPAWSLGNETSSLSSSSSSAMTGVTGRSANSADMSTVILSQADKCTVPPIVSGAGVGASGSARQSHISFFGDARVGDSFTTVSYEESDQVGHPSIPSKRRSTAEMPKNTTGDTPQ</sequence>
<gene>
    <name evidence="3" type="ORF">LdCL_130013500</name>
</gene>
<feature type="compositionally biased region" description="Polar residues" evidence="2">
    <location>
        <begin position="568"/>
        <end position="585"/>
    </location>
</feature>
<dbReference type="Proteomes" id="UP000274082">
    <property type="component" value="Chromosome 13"/>
</dbReference>
<dbReference type="VEuPathDB" id="TriTrypDB:LdCL_130013500"/>
<keyword evidence="4" id="KW-1185">Reference proteome</keyword>
<organism evidence="3 4">
    <name type="scientific">Leishmania donovani</name>
    <dbReference type="NCBI Taxonomy" id="5661"/>
    <lineage>
        <taxon>Eukaryota</taxon>
        <taxon>Discoba</taxon>
        <taxon>Euglenozoa</taxon>
        <taxon>Kinetoplastea</taxon>
        <taxon>Metakinetoplastina</taxon>
        <taxon>Trypanosomatida</taxon>
        <taxon>Trypanosomatidae</taxon>
        <taxon>Leishmaniinae</taxon>
        <taxon>Leishmania</taxon>
    </lineage>
</organism>
<dbReference type="VEuPathDB" id="TriTrypDB:LdBPK_130810.1"/>
<feature type="region of interest" description="Disordered" evidence="2">
    <location>
        <begin position="65"/>
        <end position="89"/>
    </location>
</feature>
<proteinExistence type="predicted"/>
<feature type="region of interest" description="Disordered" evidence="2">
    <location>
        <begin position="1052"/>
        <end position="1140"/>
    </location>
</feature>
<dbReference type="PANTHER" id="PTHR34894">
    <property type="entry name" value="SAM-DEPENDENT METHYLTRANSFERASE RSMI, CONSERVED SITE"/>
    <property type="match status" value="1"/>
</dbReference>
<feature type="compositionally biased region" description="Low complexity" evidence="2">
    <location>
        <begin position="548"/>
        <end position="563"/>
    </location>
</feature>
<evidence type="ECO:0000313" key="4">
    <source>
        <dbReference type="Proteomes" id="UP000274082"/>
    </source>
</evidence>
<reference evidence="3 4" key="1">
    <citation type="journal article" date="2018" name="Sci. Rep.">
        <title>A complete Leishmania donovani reference genome identifies novel genetic variations associated with virulence.</title>
        <authorList>
            <person name="Lypaczewski P."/>
            <person name="Hoshizaki J."/>
            <person name="Zhang W.-W."/>
            <person name="McCall L.-I."/>
            <person name="Torcivia-Rodriguez J."/>
            <person name="Simonyan V."/>
            <person name="Kaur A."/>
            <person name="Dewar K."/>
            <person name="Matlashewski G."/>
        </authorList>
    </citation>
    <scope>NUCLEOTIDE SEQUENCE [LARGE SCALE GENOMIC DNA]</scope>
    <source>
        <strain evidence="3 4">LdCL</strain>
    </source>
</reference>
<feature type="region of interest" description="Disordered" evidence="2">
    <location>
        <begin position="1491"/>
        <end position="1522"/>
    </location>
</feature>
<name>A0A3S5H6P1_LEIDO</name>
<feature type="coiled-coil region" evidence="1">
    <location>
        <begin position="1309"/>
        <end position="1336"/>
    </location>
</feature>
<dbReference type="PANTHER" id="PTHR34894:SF5">
    <property type="entry name" value="EF-HAND DOMAIN-CONTAINING PROTEIN"/>
    <property type="match status" value="1"/>
</dbReference>